<dbReference type="AlphaFoldDB" id="A9NSH1"/>
<organism evidence="1">
    <name type="scientific">Picea sitchensis</name>
    <name type="common">Sitka spruce</name>
    <name type="synonym">Pinus sitchensis</name>
    <dbReference type="NCBI Taxonomy" id="3332"/>
    <lineage>
        <taxon>Eukaryota</taxon>
        <taxon>Viridiplantae</taxon>
        <taxon>Streptophyta</taxon>
        <taxon>Embryophyta</taxon>
        <taxon>Tracheophyta</taxon>
        <taxon>Spermatophyta</taxon>
        <taxon>Pinopsida</taxon>
        <taxon>Pinidae</taxon>
        <taxon>Conifers I</taxon>
        <taxon>Pinales</taxon>
        <taxon>Pinaceae</taxon>
        <taxon>Picea</taxon>
    </lineage>
</organism>
<protein>
    <submittedName>
        <fullName evidence="1">Uncharacterized protein</fullName>
    </submittedName>
</protein>
<dbReference type="EMBL" id="EF084260">
    <property type="protein sequence ID" value="ABK23582.1"/>
    <property type="molecule type" value="mRNA"/>
</dbReference>
<accession>A9NSH1</accession>
<evidence type="ECO:0000313" key="1">
    <source>
        <dbReference type="EMBL" id="ABK23582.1"/>
    </source>
</evidence>
<reference evidence="1" key="1">
    <citation type="journal article" date="2008" name="BMC Genomics">
        <title>A conifer genomics resource of 200,000 spruce (Picea spp.) ESTs and 6,464 high-quality, sequence-finished full-length cDNAs for Sitka spruce (Picea sitchensis).</title>
        <authorList>
            <person name="Ralph S.G."/>
            <person name="Chun H.J."/>
            <person name="Kolosova N."/>
            <person name="Cooper D."/>
            <person name="Oddy C."/>
            <person name="Ritland C.E."/>
            <person name="Kirkpatrick R."/>
            <person name="Moore R."/>
            <person name="Barber S."/>
            <person name="Holt R.A."/>
            <person name="Jones S.J."/>
            <person name="Marra M.A."/>
            <person name="Douglas C.J."/>
            <person name="Ritland K."/>
            <person name="Bohlmann J."/>
        </authorList>
    </citation>
    <scope>NUCLEOTIDE SEQUENCE</scope>
    <source>
        <tissue evidence="1">Green portion of the leader tissue</tissue>
    </source>
</reference>
<proteinExistence type="evidence at transcript level"/>
<name>A9NSH1_PICSI</name>
<sequence>MYAEAKVSRKDSLSSESVLSFNICFGNSSSWRVFPAEL</sequence>